<protein>
    <submittedName>
        <fullName evidence="1">Uncharacterized protein</fullName>
    </submittedName>
</protein>
<organism evidence="1">
    <name type="scientific">Anguilla anguilla</name>
    <name type="common">European freshwater eel</name>
    <name type="synonym">Muraena anguilla</name>
    <dbReference type="NCBI Taxonomy" id="7936"/>
    <lineage>
        <taxon>Eukaryota</taxon>
        <taxon>Metazoa</taxon>
        <taxon>Chordata</taxon>
        <taxon>Craniata</taxon>
        <taxon>Vertebrata</taxon>
        <taxon>Euteleostomi</taxon>
        <taxon>Actinopterygii</taxon>
        <taxon>Neopterygii</taxon>
        <taxon>Teleostei</taxon>
        <taxon>Anguilliformes</taxon>
        <taxon>Anguillidae</taxon>
        <taxon>Anguilla</taxon>
    </lineage>
</organism>
<dbReference type="EMBL" id="GBXM01048728">
    <property type="protein sequence ID" value="JAH59849.1"/>
    <property type="molecule type" value="Transcribed_RNA"/>
</dbReference>
<sequence>MKSNDNEYRSTKKYNDINTLFLIREILHFQRSKDRSVN</sequence>
<proteinExistence type="predicted"/>
<reference evidence="1" key="1">
    <citation type="submission" date="2014-11" db="EMBL/GenBank/DDBJ databases">
        <authorList>
            <person name="Amaro Gonzalez C."/>
        </authorList>
    </citation>
    <scope>NUCLEOTIDE SEQUENCE</scope>
</reference>
<name>A0A0E9U1T8_ANGAN</name>
<evidence type="ECO:0000313" key="1">
    <source>
        <dbReference type="EMBL" id="JAH59849.1"/>
    </source>
</evidence>
<reference evidence="1" key="2">
    <citation type="journal article" date="2015" name="Fish Shellfish Immunol.">
        <title>Early steps in the European eel (Anguilla anguilla)-Vibrio vulnificus interaction in the gills: Role of the RtxA13 toxin.</title>
        <authorList>
            <person name="Callol A."/>
            <person name="Pajuelo D."/>
            <person name="Ebbesson L."/>
            <person name="Teles M."/>
            <person name="MacKenzie S."/>
            <person name="Amaro C."/>
        </authorList>
    </citation>
    <scope>NUCLEOTIDE SEQUENCE</scope>
</reference>
<accession>A0A0E9U1T8</accession>
<dbReference type="AlphaFoldDB" id="A0A0E9U1T8"/>